<dbReference type="PANTHER" id="PTHR42860">
    <property type="entry name" value="VITAMIN B12-BINDING PROTEIN"/>
    <property type="match status" value="1"/>
</dbReference>
<dbReference type="PANTHER" id="PTHR42860:SF1">
    <property type="entry name" value="VITAMIN B12-BINDING PROTEIN"/>
    <property type="match status" value="1"/>
</dbReference>
<protein>
    <submittedName>
        <fullName evidence="2">ABC uptake transporter, periplasmic binding</fullName>
    </submittedName>
</protein>
<name>A0A128A0E9_9ARCH</name>
<dbReference type="InterPro" id="IPR051030">
    <property type="entry name" value="Vitamin_B12-ABC_binding"/>
</dbReference>
<dbReference type="Pfam" id="PF01497">
    <property type="entry name" value="Peripla_BP_2"/>
    <property type="match status" value="1"/>
</dbReference>
<dbReference type="PROSITE" id="PS50983">
    <property type="entry name" value="FE_B12_PBP"/>
    <property type="match status" value="1"/>
</dbReference>
<keyword evidence="3" id="KW-1185">Reference proteome</keyword>
<dbReference type="AlphaFoldDB" id="A0A128A0E9"/>
<proteinExistence type="predicted"/>
<accession>A0A128A0E9</accession>
<gene>
    <name evidence="2" type="ORF">NDEV_0032</name>
</gene>
<sequence length="319" mass="35984">MKTCLKWISLVDTCMRLVSFLPSATEILYELGVGNDVLAVTHECNYPTDAKTKPRVIHSSFDPQKMSSQEIDNKVVELVNTGKDIYILDEQVLKKANPDLIIAQGICEVCSPYTREISKAVTLLGGKPEVLVLDPKNLDDILQNIIEVGNRVEKQEKAKDFTIKLQKRIDYIKSIPKISQPKVLCIEWLDPLFSAGHWVPQMVQIAGGINGISSTGDKSRRMPIDEIIKFDPDIVILMPCGFDINRTILEYEKLLENNSWRKIKAVNRGEVYAVNANEYFSKPGPRTVVGLEILAKIIHPDTFRDLQVPKQSIQKIDPE</sequence>
<dbReference type="InterPro" id="IPR002491">
    <property type="entry name" value="ABC_transptr_periplasmic_BD"/>
</dbReference>
<feature type="domain" description="Fe/B12 periplasmic-binding" evidence="1">
    <location>
        <begin position="16"/>
        <end position="302"/>
    </location>
</feature>
<evidence type="ECO:0000313" key="3">
    <source>
        <dbReference type="Proteomes" id="UP000196239"/>
    </source>
</evidence>
<dbReference type="Gene3D" id="3.40.50.1980">
    <property type="entry name" value="Nitrogenase molybdenum iron protein domain"/>
    <property type="match status" value="2"/>
</dbReference>
<dbReference type="EMBL" id="LN890280">
    <property type="protein sequence ID" value="CUR50797.1"/>
    <property type="molecule type" value="Genomic_DNA"/>
</dbReference>
<dbReference type="SUPFAM" id="SSF53807">
    <property type="entry name" value="Helical backbone' metal receptor"/>
    <property type="match status" value="1"/>
</dbReference>
<evidence type="ECO:0000259" key="1">
    <source>
        <dbReference type="PROSITE" id="PS50983"/>
    </source>
</evidence>
<evidence type="ECO:0000313" key="2">
    <source>
        <dbReference type="EMBL" id="CUR50797.1"/>
    </source>
</evidence>
<organism evidence="2 3">
    <name type="scientific">Nitrosotalea devaniterrae</name>
    <dbReference type="NCBI Taxonomy" id="1078905"/>
    <lineage>
        <taxon>Archaea</taxon>
        <taxon>Nitrososphaerota</taxon>
        <taxon>Nitrososphaeria</taxon>
        <taxon>Nitrosotaleales</taxon>
        <taxon>Nitrosotaleaceae</taxon>
        <taxon>Nitrosotalea</taxon>
    </lineage>
</organism>
<dbReference type="KEGG" id="ndv:NDEV_0032"/>
<dbReference type="Proteomes" id="UP000196239">
    <property type="component" value="Chromosome 1"/>
</dbReference>
<dbReference type="CDD" id="cd01144">
    <property type="entry name" value="BtuF"/>
    <property type="match status" value="1"/>
</dbReference>
<reference evidence="3" key="1">
    <citation type="submission" date="2015-10" db="EMBL/GenBank/DDBJ databases">
        <authorList>
            <person name="Lehtovirta-Morley L.E."/>
            <person name="Vieille C."/>
        </authorList>
    </citation>
    <scope>NUCLEOTIDE SEQUENCE [LARGE SCALE GENOMIC DNA]</scope>
</reference>